<organism evidence="1 2">
    <name type="scientific">Penicillium angulare</name>
    <dbReference type="NCBI Taxonomy" id="116970"/>
    <lineage>
        <taxon>Eukaryota</taxon>
        <taxon>Fungi</taxon>
        <taxon>Dikarya</taxon>
        <taxon>Ascomycota</taxon>
        <taxon>Pezizomycotina</taxon>
        <taxon>Eurotiomycetes</taxon>
        <taxon>Eurotiomycetidae</taxon>
        <taxon>Eurotiales</taxon>
        <taxon>Aspergillaceae</taxon>
        <taxon>Penicillium</taxon>
    </lineage>
</organism>
<accession>A0A9W9K969</accession>
<gene>
    <name evidence="1" type="ORF">N7456_007398</name>
</gene>
<name>A0A9W9K969_9EURO</name>
<proteinExistence type="predicted"/>
<dbReference type="EMBL" id="JAPQKH010000005">
    <property type="protein sequence ID" value="KAJ5096677.1"/>
    <property type="molecule type" value="Genomic_DNA"/>
</dbReference>
<evidence type="ECO:0000313" key="2">
    <source>
        <dbReference type="Proteomes" id="UP001149165"/>
    </source>
</evidence>
<reference evidence="1" key="2">
    <citation type="journal article" date="2023" name="IMA Fungus">
        <title>Comparative genomic study of the Penicillium genus elucidates a diverse pangenome and 15 lateral gene transfer events.</title>
        <authorList>
            <person name="Petersen C."/>
            <person name="Sorensen T."/>
            <person name="Nielsen M.R."/>
            <person name="Sondergaard T.E."/>
            <person name="Sorensen J.L."/>
            <person name="Fitzpatrick D.A."/>
            <person name="Frisvad J.C."/>
            <person name="Nielsen K.L."/>
        </authorList>
    </citation>
    <scope>NUCLEOTIDE SEQUENCE</scope>
    <source>
        <strain evidence="1">IBT 30069</strain>
    </source>
</reference>
<dbReference type="Proteomes" id="UP001149165">
    <property type="component" value="Unassembled WGS sequence"/>
</dbReference>
<keyword evidence="2" id="KW-1185">Reference proteome</keyword>
<sequence>MARTCLCLSLSGPYDTNSQRYQERAAHFDRLRVSNCGGMQSNYDLPTVAPCLPPATTAIRLEDPLRPCPDRRFFSGSASVSGQFCVSLGLAWRHLLLAGLQRRYFGARHVVAPIVVYGA</sequence>
<dbReference type="AlphaFoldDB" id="A0A9W9K969"/>
<reference evidence="1" key="1">
    <citation type="submission" date="2022-11" db="EMBL/GenBank/DDBJ databases">
        <authorList>
            <person name="Petersen C."/>
        </authorList>
    </citation>
    <scope>NUCLEOTIDE SEQUENCE</scope>
    <source>
        <strain evidence="1">IBT 30069</strain>
    </source>
</reference>
<comment type="caution">
    <text evidence="1">The sequence shown here is derived from an EMBL/GenBank/DDBJ whole genome shotgun (WGS) entry which is preliminary data.</text>
</comment>
<evidence type="ECO:0000313" key="1">
    <source>
        <dbReference type="EMBL" id="KAJ5096677.1"/>
    </source>
</evidence>
<protein>
    <submittedName>
        <fullName evidence="1">Uncharacterized protein</fullName>
    </submittedName>
</protein>